<evidence type="ECO:0000256" key="1">
    <source>
        <dbReference type="SAM" id="MobiDB-lite"/>
    </source>
</evidence>
<dbReference type="Proteomes" id="UP000694856">
    <property type="component" value="Chromosome 6"/>
</dbReference>
<dbReference type="RefSeq" id="XP_032337167.1">
    <property type="nucleotide sequence ID" value="XM_032481276.1"/>
</dbReference>
<gene>
    <name evidence="3" type="primary">LOC106731167</name>
</gene>
<proteinExistence type="predicted"/>
<organism evidence="2 3">
    <name type="scientific">Camelus ferus</name>
    <name type="common">Wild bactrian camel</name>
    <name type="synonym">Camelus bactrianus ferus</name>
    <dbReference type="NCBI Taxonomy" id="419612"/>
    <lineage>
        <taxon>Eukaryota</taxon>
        <taxon>Metazoa</taxon>
        <taxon>Chordata</taxon>
        <taxon>Craniata</taxon>
        <taxon>Vertebrata</taxon>
        <taxon>Euteleostomi</taxon>
        <taxon>Mammalia</taxon>
        <taxon>Eutheria</taxon>
        <taxon>Laurasiatheria</taxon>
        <taxon>Artiodactyla</taxon>
        <taxon>Tylopoda</taxon>
        <taxon>Camelidae</taxon>
        <taxon>Camelus</taxon>
    </lineage>
</organism>
<evidence type="ECO:0000313" key="2">
    <source>
        <dbReference type="Proteomes" id="UP000694856"/>
    </source>
</evidence>
<dbReference type="CTD" id="105376714"/>
<feature type="compositionally biased region" description="Basic and acidic residues" evidence="1">
    <location>
        <begin position="70"/>
        <end position="85"/>
    </location>
</feature>
<feature type="region of interest" description="Disordered" evidence="1">
    <location>
        <begin position="49"/>
        <end position="85"/>
    </location>
</feature>
<evidence type="ECO:0000313" key="3">
    <source>
        <dbReference type="RefSeq" id="XP_032337167.1"/>
    </source>
</evidence>
<accession>A0A8B8T573</accession>
<protein>
    <submittedName>
        <fullName evidence="3">Uncharacterized protein LOC106731167</fullName>
    </submittedName>
</protein>
<dbReference type="GeneID" id="106731167"/>
<name>A0A8B8T573_CAMFR</name>
<dbReference type="AlphaFoldDB" id="A0A8B8T573"/>
<dbReference type="KEGG" id="cfr:106731167"/>
<reference evidence="3" key="1">
    <citation type="submission" date="2025-08" db="UniProtKB">
        <authorList>
            <consortium name="RefSeq"/>
        </authorList>
    </citation>
    <scope>IDENTIFICATION</scope>
    <source>
        <tissue evidence="3">Ear skin</tissue>
    </source>
</reference>
<keyword evidence="2" id="KW-1185">Reference proteome</keyword>
<sequence length="121" mass="13370">MAHGYWLRHTESWLASRRTHATSDGNHGISPLRCLWQLQCHRKVTAGETSRECEGGSTSPVHTVWVPSQGDRKAQGLHSQDPDPTREHLCCRSLSGCFHGFQLVPRPPQGLLASSSFLPCG</sequence>